<feature type="transmembrane region" description="Helical" evidence="6">
    <location>
        <begin position="275"/>
        <end position="296"/>
    </location>
</feature>
<feature type="transmembrane region" description="Helical" evidence="6">
    <location>
        <begin position="362"/>
        <end position="381"/>
    </location>
</feature>
<feature type="transmembrane region" description="Helical" evidence="6">
    <location>
        <begin position="302"/>
        <end position="322"/>
    </location>
</feature>
<dbReference type="PANTHER" id="PTHR30294">
    <property type="entry name" value="MEMBRANE COMPONENT OF ABC TRANSPORTER YHHJ-RELATED"/>
    <property type="match status" value="1"/>
</dbReference>
<dbReference type="OrthoDB" id="9811522at2"/>
<evidence type="ECO:0000256" key="3">
    <source>
        <dbReference type="ARBA" id="ARBA00022692"/>
    </source>
</evidence>
<proteinExistence type="predicted"/>
<sequence>MGKCLLAIIIAEFKNIFLNKNVISVMIIGPLVYCFFYPQPYVKEVLTNVSIGVLDQDNSTMSRELIRNVNATKTVNVTTMVNSMSQAEHLLKTRQITGILVIPLRFEQKILRGESSPIAFYGDASYILIYNNVATTLSSVVAAMGSKISVERQIVQGIDPAVAQGGSQPFITNMIGLFNPQSGYATYVLPPVFILILHQLLFIGILLTTFSSKDKTATLFASFTTVTSSWLQSLLFIVGKIFTFLSVYLVMLSFYLTMVIKWYDIPNLADYSDILLFIFIFLCTTITFAIALSSFMKRAEDPFLLMVPISILLFFSSGISWPKELIPSAITFIAHLFPAVPSMIAFVKIAEMGAPLALVLPEMYNLLLLFIIYFIIALYCYHRQFKRLQHRSHP</sequence>
<dbReference type="InterPro" id="IPR051449">
    <property type="entry name" value="ABC-2_transporter_component"/>
</dbReference>
<dbReference type="InterPro" id="IPR013525">
    <property type="entry name" value="ABC2_TM"/>
</dbReference>
<feature type="transmembrane region" description="Helical" evidence="6">
    <location>
        <begin position="329"/>
        <end position="350"/>
    </location>
</feature>
<dbReference type="EMBL" id="RBWY01000001">
    <property type="protein sequence ID" value="RKS87677.1"/>
    <property type="molecule type" value="Genomic_DNA"/>
</dbReference>
<dbReference type="GO" id="GO:0140359">
    <property type="term" value="F:ABC-type transporter activity"/>
    <property type="evidence" value="ECO:0007669"/>
    <property type="project" value="InterPro"/>
</dbReference>
<evidence type="ECO:0000256" key="2">
    <source>
        <dbReference type="ARBA" id="ARBA00022475"/>
    </source>
</evidence>
<feature type="domain" description="ABC-2 type transporter transmembrane" evidence="7">
    <location>
        <begin position="22"/>
        <end position="379"/>
    </location>
</feature>
<evidence type="ECO:0000313" key="9">
    <source>
        <dbReference type="Proteomes" id="UP000278542"/>
    </source>
</evidence>
<name>A0A495RJI4_9GAMM</name>
<dbReference type="Pfam" id="PF12698">
    <property type="entry name" value="ABC2_membrane_3"/>
    <property type="match status" value="1"/>
</dbReference>
<evidence type="ECO:0000256" key="1">
    <source>
        <dbReference type="ARBA" id="ARBA00004651"/>
    </source>
</evidence>
<comment type="subcellular location">
    <subcellularLocation>
        <location evidence="1">Cell membrane</location>
        <topology evidence="1">Multi-pass membrane protein</topology>
    </subcellularLocation>
</comment>
<dbReference type="AlphaFoldDB" id="A0A495RJI4"/>
<evidence type="ECO:0000256" key="6">
    <source>
        <dbReference type="SAM" id="Phobius"/>
    </source>
</evidence>
<feature type="transmembrane region" description="Helical" evidence="6">
    <location>
        <begin position="244"/>
        <end position="263"/>
    </location>
</feature>
<feature type="transmembrane region" description="Helical" evidence="6">
    <location>
        <begin position="184"/>
        <end position="207"/>
    </location>
</feature>
<keyword evidence="3 6" id="KW-0812">Transmembrane</keyword>
<gene>
    <name evidence="8" type="ORF">DES39_0918</name>
</gene>
<evidence type="ECO:0000259" key="7">
    <source>
        <dbReference type="Pfam" id="PF12698"/>
    </source>
</evidence>
<evidence type="ECO:0000313" key="8">
    <source>
        <dbReference type="EMBL" id="RKS87677.1"/>
    </source>
</evidence>
<evidence type="ECO:0000256" key="4">
    <source>
        <dbReference type="ARBA" id="ARBA00022989"/>
    </source>
</evidence>
<keyword evidence="9" id="KW-1185">Reference proteome</keyword>
<evidence type="ECO:0000256" key="5">
    <source>
        <dbReference type="ARBA" id="ARBA00023136"/>
    </source>
</evidence>
<protein>
    <submittedName>
        <fullName evidence="8">ABC-2 type transport system permease protein</fullName>
    </submittedName>
</protein>
<accession>A0A495RJI4</accession>
<organism evidence="8 9">
    <name type="scientific">Orbus hercynius</name>
    <dbReference type="NCBI Taxonomy" id="593135"/>
    <lineage>
        <taxon>Bacteria</taxon>
        <taxon>Pseudomonadati</taxon>
        <taxon>Pseudomonadota</taxon>
        <taxon>Gammaproteobacteria</taxon>
        <taxon>Orbales</taxon>
        <taxon>Orbaceae</taxon>
        <taxon>Orbus</taxon>
    </lineage>
</organism>
<comment type="caution">
    <text evidence="8">The sequence shown here is derived from an EMBL/GenBank/DDBJ whole genome shotgun (WGS) entry which is preliminary data.</text>
</comment>
<reference evidence="8 9" key="1">
    <citation type="submission" date="2018-10" db="EMBL/GenBank/DDBJ databases">
        <title>Genomic Encyclopedia of Type Strains, Phase IV (KMG-IV): sequencing the most valuable type-strain genomes for metagenomic binning, comparative biology and taxonomic classification.</title>
        <authorList>
            <person name="Goeker M."/>
        </authorList>
    </citation>
    <scope>NUCLEOTIDE SEQUENCE [LARGE SCALE GENOMIC DNA]</scope>
    <source>
        <strain evidence="8 9">DSM 22228</strain>
    </source>
</reference>
<dbReference type="Gene3D" id="3.40.1710.10">
    <property type="entry name" value="abc type-2 transporter like domain"/>
    <property type="match status" value="1"/>
</dbReference>
<dbReference type="PANTHER" id="PTHR30294:SF46">
    <property type="entry name" value="ABC TRANSPORTER PERMEASE"/>
    <property type="match status" value="1"/>
</dbReference>
<dbReference type="Proteomes" id="UP000278542">
    <property type="component" value="Unassembled WGS sequence"/>
</dbReference>
<keyword evidence="4 6" id="KW-1133">Transmembrane helix</keyword>
<dbReference type="GO" id="GO:0005886">
    <property type="term" value="C:plasma membrane"/>
    <property type="evidence" value="ECO:0007669"/>
    <property type="project" value="UniProtKB-SubCell"/>
</dbReference>
<keyword evidence="5 6" id="KW-0472">Membrane</keyword>
<dbReference type="RefSeq" id="WP_121144557.1">
    <property type="nucleotide sequence ID" value="NZ_RBWY01000001.1"/>
</dbReference>
<keyword evidence="2" id="KW-1003">Cell membrane</keyword>